<dbReference type="InterPro" id="IPR043128">
    <property type="entry name" value="Rev_trsase/Diguanyl_cyclase"/>
</dbReference>
<dbReference type="Gene3D" id="3.30.70.270">
    <property type="match status" value="1"/>
</dbReference>
<dbReference type="Gene3D" id="3.30.420.10">
    <property type="entry name" value="Ribonuclease H-like superfamily/Ribonuclease H"/>
    <property type="match status" value="1"/>
</dbReference>
<dbReference type="SUPFAM" id="SSF53098">
    <property type="entry name" value="Ribonuclease H-like"/>
    <property type="match status" value="1"/>
</dbReference>
<protein>
    <submittedName>
        <fullName evidence="1">Uncharacterized protein</fullName>
    </submittedName>
</protein>
<dbReference type="GO" id="GO:0015074">
    <property type="term" value="P:DNA integration"/>
    <property type="evidence" value="ECO:0007669"/>
    <property type="project" value="InterPro"/>
</dbReference>
<dbReference type="PANTHER" id="PTHR37984:SF15">
    <property type="entry name" value="INTEGRASE CATALYTIC DOMAIN-CONTAINING PROTEIN"/>
    <property type="match status" value="1"/>
</dbReference>
<dbReference type="Gene3D" id="3.10.10.10">
    <property type="entry name" value="HIV Type 1 Reverse Transcriptase, subunit A, domain 1"/>
    <property type="match status" value="1"/>
</dbReference>
<reference evidence="1 2" key="1">
    <citation type="submission" date="2018-11" db="EMBL/GenBank/DDBJ databases">
        <authorList>
            <consortium name="Pathogen Informatics"/>
        </authorList>
    </citation>
    <scope>NUCLEOTIDE SEQUENCE [LARGE SCALE GENOMIC DNA]</scope>
    <source>
        <strain>Denwood</strain>
        <strain evidence="2">Zambia</strain>
    </source>
</reference>
<dbReference type="STRING" id="31246.A0A183NL48"/>
<dbReference type="PROSITE" id="PS50994">
    <property type="entry name" value="INTEGRASE"/>
    <property type="match status" value="1"/>
</dbReference>
<dbReference type="InterPro" id="IPR043502">
    <property type="entry name" value="DNA/RNA_pol_sf"/>
</dbReference>
<dbReference type="InterPro" id="IPR050951">
    <property type="entry name" value="Retrovirus_Pol_polyprotein"/>
</dbReference>
<proteinExistence type="predicted"/>
<dbReference type="AlphaFoldDB" id="A0A183NL48"/>
<dbReference type="Proteomes" id="UP000269396">
    <property type="component" value="Unassembled WGS sequence"/>
</dbReference>
<evidence type="ECO:0000313" key="2">
    <source>
        <dbReference type="Proteomes" id="UP000269396"/>
    </source>
</evidence>
<dbReference type="SUPFAM" id="SSF56672">
    <property type="entry name" value="DNA/RNA polymerases"/>
    <property type="match status" value="1"/>
</dbReference>
<accession>A0A183NL48</accession>
<dbReference type="Pfam" id="PF00078">
    <property type="entry name" value="RVT_1"/>
    <property type="match status" value="1"/>
</dbReference>
<dbReference type="PANTHER" id="PTHR37984">
    <property type="entry name" value="PROTEIN CBG26694"/>
    <property type="match status" value="1"/>
</dbReference>
<dbReference type="InterPro" id="IPR000477">
    <property type="entry name" value="RT_dom"/>
</dbReference>
<sequence>MEGNDWRSTCDDRRSNAKTNPDRYLFPHIQDLTAIFKDMTLFRKSTWLKHITKFPWLLTIFLKLLSSPLAESTGVCMPFGLRNAAQTIQRFVDDVFRDSKTVHAYVDDCLIGSSDRKSYLQHLDLAFERPLKHSITVNIQNRAQSSNYARLTPGSLKTADARFGRIHRGLVESLRDPNYYSYLLTCADRFTRWPEAVPINNIDTETVVVVFFERWVANFGCSPPVTTDRERHFEPGLYRCLATLLGITRSRATAYYPQANGSVGFCHR</sequence>
<dbReference type="GO" id="GO:0003676">
    <property type="term" value="F:nucleic acid binding"/>
    <property type="evidence" value="ECO:0007669"/>
    <property type="project" value="InterPro"/>
</dbReference>
<organism evidence="1 2">
    <name type="scientific">Schistosoma mattheei</name>
    <dbReference type="NCBI Taxonomy" id="31246"/>
    <lineage>
        <taxon>Eukaryota</taxon>
        <taxon>Metazoa</taxon>
        <taxon>Spiralia</taxon>
        <taxon>Lophotrochozoa</taxon>
        <taxon>Platyhelminthes</taxon>
        <taxon>Trematoda</taxon>
        <taxon>Digenea</taxon>
        <taxon>Strigeidida</taxon>
        <taxon>Schistosomatoidea</taxon>
        <taxon>Schistosomatidae</taxon>
        <taxon>Schistosoma</taxon>
    </lineage>
</organism>
<gene>
    <name evidence="1" type="ORF">SMTD_LOCUS2834</name>
</gene>
<dbReference type="InterPro" id="IPR036397">
    <property type="entry name" value="RNaseH_sf"/>
</dbReference>
<name>A0A183NL48_9TREM</name>
<keyword evidence="2" id="KW-1185">Reference proteome</keyword>
<dbReference type="InterPro" id="IPR001584">
    <property type="entry name" value="Integrase_cat-core"/>
</dbReference>
<dbReference type="InterPro" id="IPR012337">
    <property type="entry name" value="RNaseH-like_sf"/>
</dbReference>
<dbReference type="EMBL" id="UZAL01004301">
    <property type="protein sequence ID" value="VDO89875.1"/>
    <property type="molecule type" value="Genomic_DNA"/>
</dbReference>
<evidence type="ECO:0000313" key="1">
    <source>
        <dbReference type="EMBL" id="VDO89875.1"/>
    </source>
</evidence>